<dbReference type="InterPro" id="IPR011701">
    <property type="entry name" value="MFS"/>
</dbReference>
<sequence>MIPYRLVSLPGGLQFAIGDGYLSRNGVSSAGLMKQTQLLSKALAPDHVKDANNQSVLYGRLASLSGVGMSVGPIIGGHIMEAYPDYGFTIITTIMGALFAANLEDKKPDKEISAIAPKLIDSIKRPIKESIAEFYKINWTVYGDIFLFKLLMTLSMGMYFTNFGLFLKTIYTVSPKYLGYIISLQGVTGSLCTYFIGHINKLYENDKDYSERNYHVFIIVATTLFSLAMAPNVYIYTALLMPLAIASSVGRIVSLEMVTSRTSGDHRGTVIGASNSVRSLSGVVIPLVAGVVNQYFGVVYTFYCAASFAAVGVAVSRRIRLTSLEAKDK</sequence>
<organism evidence="6 7">
    <name type="scientific">Operophtera brumata</name>
    <name type="common">Winter moth</name>
    <name type="synonym">Phalaena brumata</name>
    <dbReference type="NCBI Taxonomy" id="104452"/>
    <lineage>
        <taxon>Eukaryota</taxon>
        <taxon>Metazoa</taxon>
        <taxon>Ecdysozoa</taxon>
        <taxon>Arthropoda</taxon>
        <taxon>Hexapoda</taxon>
        <taxon>Insecta</taxon>
        <taxon>Pterygota</taxon>
        <taxon>Neoptera</taxon>
        <taxon>Endopterygota</taxon>
        <taxon>Lepidoptera</taxon>
        <taxon>Glossata</taxon>
        <taxon>Ditrysia</taxon>
        <taxon>Geometroidea</taxon>
        <taxon>Geometridae</taxon>
        <taxon>Larentiinae</taxon>
        <taxon>Operophtera</taxon>
    </lineage>
</organism>
<comment type="subcellular location">
    <subcellularLocation>
        <location evidence="1">Membrane</location>
        <topology evidence="1">Multi-pass membrane protein</topology>
    </subcellularLocation>
</comment>
<dbReference type="PANTHER" id="PTHR24002">
    <property type="entry name" value="SOLUTE CARRIER FAMILY 22 MEMBER 18"/>
    <property type="match status" value="1"/>
</dbReference>
<keyword evidence="7" id="KW-1185">Reference proteome</keyword>
<keyword evidence="3 5" id="KW-1133">Transmembrane helix</keyword>
<feature type="transmembrane region" description="Helical" evidence="5">
    <location>
        <begin position="86"/>
        <end position="103"/>
    </location>
</feature>
<dbReference type="EMBL" id="JTDY01000213">
    <property type="protein sequence ID" value="KOB78259.1"/>
    <property type="molecule type" value="Genomic_DNA"/>
</dbReference>
<dbReference type="Proteomes" id="UP000037510">
    <property type="component" value="Unassembled WGS sequence"/>
</dbReference>
<dbReference type="PANTHER" id="PTHR24002:SF3">
    <property type="entry name" value="SOLUTE CARRIER FAMILY 22 MEMBER 18"/>
    <property type="match status" value="1"/>
</dbReference>
<evidence type="ECO:0000256" key="3">
    <source>
        <dbReference type="ARBA" id="ARBA00022989"/>
    </source>
</evidence>
<feature type="transmembrane region" description="Helical" evidence="5">
    <location>
        <begin position="57"/>
        <end position="80"/>
    </location>
</feature>
<feature type="transmembrane region" description="Helical" evidence="5">
    <location>
        <begin position="216"/>
        <end position="234"/>
    </location>
</feature>
<evidence type="ECO:0000256" key="4">
    <source>
        <dbReference type="ARBA" id="ARBA00023136"/>
    </source>
</evidence>
<dbReference type="GO" id="GO:0016020">
    <property type="term" value="C:membrane"/>
    <property type="evidence" value="ECO:0007669"/>
    <property type="project" value="UniProtKB-SubCell"/>
</dbReference>
<dbReference type="GO" id="GO:0022857">
    <property type="term" value="F:transmembrane transporter activity"/>
    <property type="evidence" value="ECO:0007669"/>
    <property type="project" value="InterPro"/>
</dbReference>
<reference evidence="6 7" key="1">
    <citation type="journal article" date="2015" name="Genome Biol. Evol.">
        <title>The genome of winter moth (Operophtera brumata) provides a genomic perspective on sexual dimorphism and phenology.</title>
        <authorList>
            <person name="Derks M.F."/>
            <person name="Smit S."/>
            <person name="Salis L."/>
            <person name="Schijlen E."/>
            <person name="Bossers A."/>
            <person name="Mateman C."/>
            <person name="Pijl A.S."/>
            <person name="de Ridder D."/>
            <person name="Groenen M.A."/>
            <person name="Visser M.E."/>
            <person name="Megens H.J."/>
        </authorList>
    </citation>
    <scope>NUCLEOTIDE SEQUENCE [LARGE SCALE GENOMIC DNA]</scope>
    <source>
        <strain evidence="6">WM2013NL</strain>
        <tissue evidence="6">Head and thorax</tissue>
    </source>
</reference>
<dbReference type="PRINTS" id="PR01035">
    <property type="entry name" value="TCRTETA"/>
</dbReference>
<evidence type="ECO:0000313" key="7">
    <source>
        <dbReference type="Proteomes" id="UP000037510"/>
    </source>
</evidence>
<accession>A0A0L7LSA0</accession>
<dbReference type="AlphaFoldDB" id="A0A0L7LSA0"/>
<keyword evidence="4 5" id="KW-0472">Membrane</keyword>
<protein>
    <submittedName>
        <fullName evidence="6">Major facilitator superfamily domain-containing protein 9</fullName>
    </submittedName>
</protein>
<evidence type="ECO:0000256" key="5">
    <source>
        <dbReference type="SAM" id="Phobius"/>
    </source>
</evidence>
<dbReference type="InterPro" id="IPR001958">
    <property type="entry name" value="Tet-R_TetA/multi-R_MdtG-like"/>
</dbReference>
<evidence type="ECO:0000256" key="1">
    <source>
        <dbReference type="ARBA" id="ARBA00004141"/>
    </source>
</evidence>
<feature type="transmembrane region" description="Helical" evidence="5">
    <location>
        <begin position="177"/>
        <end position="196"/>
    </location>
</feature>
<evidence type="ECO:0000313" key="6">
    <source>
        <dbReference type="EMBL" id="KOB78259.1"/>
    </source>
</evidence>
<evidence type="ECO:0000256" key="2">
    <source>
        <dbReference type="ARBA" id="ARBA00022692"/>
    </source>
</evidence>
<feature type="transmembrane region" description="Helical" evidence="5">
    <location>
        <begin position="146"/>
        <end position="171"/>
    </location>
</feature>
<comment type="caution">
    <text evidence="6">The sequence shown here is derived from an EMBL/GenBank/DDBJ whole genome shotgun (WGS) entry which is preliminary data.</text>
</comment>
<proteinExistence type="predicted"/>
<dbReference type="InterPro" id="IPR036259">
    <property type="entry name" value="MFS_trans_sf"/>
</dbReference>
<dbReference type="STRING" id="104452.A0A0L7LSA0"/>
<keyword evidence="2 5" id="KW-0812">Transmembrane</keyword>
<dbReference type="Gene3D" id="1.20.1250.20">
    <property type="entry name" value="MFS general substrate transporter like domains"/>
    <property type="match status" value="1"/>
</dbReference>
<name>A0A0L7LSA0_OPEBR</name>
<gene>
    <name evidence="6" type="ORF">OBRU01_00274</name>
</gene>
<feature type="transmembrane region" description="Helical" evidence="5">
    <location>
        <begin position="295"/>
        <end position="315"/>
    </location>
</feature>
<dbReference type="Pfam" id="PF07690">
    <property type="entry name" value="MFS_1"/>
    <property type="match status" value="1"/>
</dbReference>
<dbReference type="GO" id="GO:0005635">
    <property type="term" value="C:nuclear envelope"/>
    <property type="evidence" value="ECO:0007669"/>
    <property type="project" value="TreeGrafter"/>
</dbReference>
<dbReference type="SUPFAM" id="SSF103473">
    <property type="entry name" value="MFS general substrate transporter"/>
    <property type="match status" value="1"/>
</dbReference>